<accession>A0A8S1Y8A1</accession>
<organism evidence="1 2">
    <name type="scientific">Paramecium pentaurelia</name>
    <dbReference type="NCBI Taxonomy" id="43138"/>
    <lineage>
        <taxon>Eukaryota</taxon>
        <taxon>Sar</taxon>
        <taxon>Alveolata</taxon>
        <taxon>Ciliophora</taxon>
        <taxon>Intramacronucleata</taxon>
        <taxon>Oligohymenophorea</taxon>
        <taxon>Peniculida</taxon>
        <taxon>Parameciidae</taxon>
        <taxon>Paramecium</taxon>
    </lineage>
</organism>
<dbReference type="AlphaFoldDB" id="A0A8S1Y8A1"/>
<sequence>MLTSIFPPQTCNANHIPYFYNRKGSSYPTRDEEEKKLQKRNNSIFWNSFIYRNQNPVKNFQMLLQSWEISLLLRKGFLSMNQNFQYPLKLYSLYYFFENFGTTNFLIQKGYQVKQIINQHVNGYNKQSASQNQLIHFCCINLLLGLVSYRPRIYGAKIGQKLNKLELIDFLP</sequence>
<proteinExistence type="predicted"/>
<dbReference type="EMBL" id="CAJJDO010000156">
    <property type="protein sequence ID" value="CAD8209770.1"/>
    <property type="molecule type" value="Genomic_DNA"/>
</dbReference>
<dbReference type="Proteomes" id="UP000689195">
    <property type="component" value="Unassembled WGS sequence"/>
</dbReference>
<evidence type="ECO:0000313" key="2">
    <source>
        <dbReference type="Proteomes" id="UP000689195"/>
    </source>
</evidence>
<keyword evidence="2" id="KW-1185">Reference proteome</keyword>
<protein>
    <submittedName>
        <fullName evidence="1">Uncharacterized protein</fullName>
    </submittedName>
</protein>
<reference evidence="1" key="1">
    <citation type="submission" date="2021-01" db="EMBL/GenBank/DDBJ databases">
        <authorList>
            <consortium name="Genoscope - CEA"/>
            <person name="William W."/>
        </authorList>
    </citation>
    <scope>NUCLEOTIDE SEQUENCE</scope>
</reference>
<comment type="caution">
    <text evidence="1">The sequence shown here is derived from an EMBL/GenBank/DDBJ whole genome shotgun (WGS) entry which is preliminary data.</text>
</comment>
<evidence type="ECO:0000313" key="1">
    <source>
        <dbReference type="EMBL" id="CAD8209770.1"/>
    </source>
</evidence>
<name>A0A8S1Y8A1_9CILI</name>
<gene>
    <name evidence="1" type="ORF">PPENT_87.1.T1560027</name>
</gene>